<proteinExistence type="inferred from homology"/>
<dbReference type="STRING" id="1555241.A0A4V1IVF0"/>
<gene>
    <name evidence="8" type="ORF">CXG81DRAFT_23524</name>
</gene>
<dbReference type="GO" id="GO:0005771">
    <property type="term" value="C:multivesicular body"/>
    <property type="evidence" value="ECO:0007669"/>
    <property type="project" value="TreeGrafter"/>
</dbReference>
<feature type="region of interest" description="Disordered" evidence="7">
    <location>
        <begin position="181"/>
        <end position="228"/>
    </location>
</feature>
<evidence type="ECO:0000256" key="6">
    <source>
        <dbReference type="SAM" id="Coils"/>
    </source>
</evidence>
<feature type="coiled-coil region" evidence="6">
    <location>
        <begin position="18"/>
        <end position="45"/>
    </location>
</feature>
<keyword evidence="6" id="KW-0175">Coiled coil</keyword>
<organism evidence="8 9">
    <name type="scientific">Caulochytrium protostelioides</name>
    <dbReference type="NCBI Taxonomy" id="1555241"/>
    <lineage>
        <taxon>Eukaryota</taxon>
        <taxon>Fungi</taxon>
        <taxon>Fungi incertae sedis</taxon>
        <taxon>Chytridiomycota</taxon>
        <taxon>Chytridiomycota incertae sedis</taxon>
        <taxon>Chytridiomycetes</taxon>
        <taxon>Caulochytriales</taxon>
        <taxon>Caulochytriaceae</taxon>
        <taxon>Caulochytrium</taxon>
    </lineage>
</organism>
<keyword evidence="9" id="KW-1185">Reference proteome</keyword>
<dbReference type="PANTHER" id="PTHR22761">
    <property type="entry name" value="CHARGED MULTIVESICULAR BODY PROTEIN"/>
    <property type="match status" value="1"/>
</dbReference>
<evidence type="ECO:0000256" key="1">
    <source>
        <dbReference type="ARBA" id="ARBA00004177"/>
    </source>
</evidence>
<dbReference type="OrthoDB" id="5592979at2759"/>
<dbReference type="GO" id="GO:0006900">
    <property type="term" value="P:vesicle budding from membrane"/>
    <property type="evidence" value="ECO:0007669"/>
    <property type="project" value="TreeGrafter"/>
</dbReference>
<dbReference type="Proteomes" id="UP000274922">
    <property type="component" value="Unassembled WGS sequence"/>
</dbReference>
<protein>
    <recommendedName>
        <fullName evidence="4">Vacuolar-sorting protein SNF7</fullName>
    </recommendedName>
    <alternativeName>
        <fullName evidence="5">Vacuolar protein-sorting-associated protein 32</fullName>
    </alternativeName>
</protein>
<dbReference type="Gene3D" id="6.10.250.1710">
    <property type="match status" value="1"/>
</dbReference>
<dbReference type="GO" id="GO:0009898">
    <property type="term" value="C:cytoplasmic side of plasma membrane"/>
    <property type="evidence" value="ECO:0007669"/>
    <property type="project" value="TreeGrafter"/>
</dbReference>
<evidence type="ECO:0000256" key="5">
    <source>
        <dbReference type="ARBA" id="ARBA00042586"/>
    </source>
</evidence>
<comment type="similarity">
    <text evidence="2">Belongs to the SNF7 family.</text>
</comment>
<name>A0A4V1IVF0_9FUNG</name>
<accession>A0A4V1IVF0</accession>
<dbReference type="PANTHER" id="PTHR22761:SF10">
    <property type="entry name" value="GH13992P"/>
    <property type="match status" value="1"/>
</dbReference>
<reference evidence="9" key="1">
    <citation type="journal article" date="2018" name="Nat. Microbiol.">
        <title>Leveraging single-cell genomics to expand the fungal tree of life.</title>
        <authorList>
            <person name="Ahrendt S.R."/>
            <person name="Quandt C.A."/>
            <person name="Ciobanu D."/>
            <person name="Clum A."/>
            <person name="Salamov A."/>
            <person name="Andreopoulos B."/>
            <person name="Cheng J.F."/>
            <person name="Woyke T."/>
            <person name="Pelin A."/>
            <person name="Henrissat B."/>
            <person name="Reynolds N.K."/>
            <person name="Benny G.L."/>
            <person name="Smith M.E."/>
            <person name="James T.Y."/>
            <person name="Grigoriev I.V."/>
        </authorList>
    </citation>
    <scope>NUCLEOTIDE SEQUENCE [LARGE SCALE GENOMIC DNA]</scope>
    <source>
        <strain evidence="9">ATCC 52028</strain>
    </source>
</reference>
<sequence length="228" mass="25190">MNLFGRAKAAKTTPKDAILNLRASLEMLEKREKNLQAKIDNENRIARANVTKNRRLALEALKRKRAFESFLDKTMGARMTLEQQAMAIENANVNLETMNAMRAGAEAMKSIHGALDINKVDNIMDDIRDQMDLANEISDAISQPVNNSAAFDEDELNAELETLEQEELDARLLEHDLPSMADAPAVPDKAIPAVAQPPRPGRAQQAKPAQLDDDEDAELADLKASMAM</sequence>
<comment type="subcellular location">
    <subcellularLocation>
        <location evidence="1">Endosome</location>
    </subcellularLocation>
</comment>
<dbReference type="Pfam" id="PF03357">
    <property type="entry name" value="Snf7"/>
    <property type="match status" value="1"/>
</dbReference>
<dbReference type="AlphaFoldDB" id="A0A4V1IVF0"/>
<evidence type="ECO:0000256" key="2">
    <source>
        <dbReference type="ARBA" id="ARBA00006190"/>
    </source>
</evidence>
<evidence type="ECO:0000256" key="7">
    <source>
        <dbReference type="SAM" id="MobiDB-lite"/>
    </source>
</evidence>
<dbReference type="GO" id="GO:0032511">
    <property type="term" value="P:late endosome to vacuole transport via multivesicular body sorting pathway"/>
    <property type="evidence" value="ECO:0007669"/>
    <property type="project" value="TreeGrafter"/>
</dbReference>
<evidence type="ECO:0000313" key="8">
    <source>
        <dbReference type="EMBL" id="RKP03829.1"/>
    </source>
</evidence>
<dbReference type="GO" id="GO:0000815">
    <property type="term" value="C:ESCRT III complex"/>
    <property type="evidence" value="ECO:0007669"/>
    <property type="project" value="TreeGrafter"/>
</dbReference>
<dbReference type="Gene3D" id="1.10.287.1060">
    <property type="entry name" value="ESAT-6-like"/>
    <property type="match status" value="1"/>
</dbReference>
<evidence type="ECO:0000256" key="4">
    <source>
        <dbReference type="ARBA" id="ARBA00040017"/>
    </source>
</evidence>
<evidence type="ECO:0000256" key="3">
    <source>
        <dbReference type="ARBA" id="ARBA00022753"/>
    </source>
</evidence>
<dbReference type="InterPro" id="IPR005024">
    <property type="entry name" value="Snf7_fam"/>
</dbReference>
<feature type="coiled-coil region" evidence="6">
    <location>
        <begin position="146"/>
        <end position="176"/>
    </location>
</feature>
<evidence type="ECO:0000313" key="9">
    <source>
        <dbReference type="Proteomes" id="UP000274922"/>
    </source>
</evidence>
<dbReference type="EMBL" id="ML014117">
    <property type="protein sequence ID" value="RKP03829.1"/>
    <property type="molecule type" value="Genomic_DNA"/>
</dbReference>
<keyword evidence="3" id="KW-0967">Endosome</keyword>